<protein>
    <submittedName>
        <fullName evidence="1">Uncharacterized protein</fullName>
    </submittedName>
</protein>
<organism evidence="1 2">
    <name type="scientific">Mycobacteroides abscessus</name>
    <dbReference type="NCBI Taxonomy" id="36809"/>
    <lineage>
        <taxon>Bacteria</taxon>
        <taxon>Bacillati</taxon>
        <taxon>Actinomycetota</taxon>
        <taxon>Actinomycetes</taxon>
        <taxon>Mycobacteriales</taxon>
        <taxon>Mycobacteriaceae</taxon>
        <taxon>Mycobacteroides</taxon>
    </lineage>
</organism>
<comment type="caution">
    <text evidence="1">The sequence shown here is derived from an EMBL/GenBank/DDBJ whole genome shotgun (WGS) entry which is preliminary data.</text>
</comment>
<evidence type="ECO:0000313" key="2">
    <source>
        <dbReference type="Proteomes" id="UP000284557"/>
    </source>
</evidence>
<sequence>MGREASRQDNVSRHRVEAALAGQLSMRELTPEEGAVFNAEIDVELERQIAATHLQNELRAEGMQVVVLNNASQIVEVPPA</sequence>
<name>A0ABD7HIG3_9MYCO</name>
<dbReference type="EMBL" id="QXBN01000021">
    <property type="protein sequence ID" value="RIT32894.1"/>
    <property type="molecule type" value="Genomic_DNA"/>
</dbReference>
<gene>
    <name evidence="1" type="ORF">D2E76_22275</name>
</gene>
<accession>A0ABD7HIG3</accession>
<dbReference type="AlphaFoldDB" id="A0ABD7HIG3"/>
<proteinExistence type="predicted"/>
<reference evidence="1 2" key="1">
    <citation type="submission" date="2018-08" db="EMBL/GenBank/DDBJ databases">
        <title>Linezolid Resistance in Mycobacterium abscessus: MIC Distribution and Comprehensive Investigation of Resistance Mechanisms.</title>
        <authorList>
            <person name="Ye M."/>
            <person name="Xu L."/>
            <person name="Zou Y."/>
            <person name="Li B."/>
            <person name="Guo Q."/>
            <person name="Zhang Y."/>
            <person name="Zhan M."/>
            <person name="Xu B."/>
            <person name="Yu F."/>
            <person name="Zhang Z."/>
            <person name="Chu H."/>
        </authorList>
    </citation>
    <scope>NUCLEOTIDE SEQUENCE [LARGE SCALE GENOMIC DNA]</scope>
    <source>
        <strain evidence="1 2">G143</strain>
    </source>
</reference>
<dbReference type="Proteomes" id="UP000284557">
    <property type="component" value="Unassembled WGS sequence"/>
</dbReference>
<evidence type="ECO:0000313" key="1">
    <source>
        <dbReference type="EMBL" id="RIT32894.1"/>
    </source>
</evidence>